<reference evidence="1" key="2">
    <citation type="journal article" date="2015" name="Data Brief">
        <title>Shoot transcriptome of the giant reed, Arundo donax.</title>
        <authorList>
            <person name="Barrero R.A."/>
            <person name="Guerrero F.D."/>
            <person name="Moolhuijzen P."/>
            <person name="Goolsby J.A."/>
            <person name="Tidwell J."/>
            <person name="Bellgard S.E."/>
            <person name="Bellgard M.I."/>
        </authorList>
    </citation>
    <scope>NUCLEOTIDE SEQUENCE</scope>
    <source>
        <tissue evidence="1">Shoot tissue taken approximately 20 cm above the soil surface</tissue>
    </source>
</reference>
<organism evidence="1">
    <name type="scientific">Arundo donax</name>
    <name type="common">Giant reed</name>
    <name type="synonym">Donax arundinaceus</name>
    <dbReference type="NCBI Taxonomy" id="35708"/>
    <lineage>
        <taxon>Eukaryota</taxon>
        <taxon>Viridiplantae</taxon>
        <taxon>Streptophyta</taxon>
        <taxon>Embryophyta</taxon>
        <taxon>Tracheophyta</taxon>
        <taxon>Spermatophyta</taxon>
        <taxon>Magnoliopsida</taxon>
        <taxon>Liliopsida</taxon>
        <taxon>Poales</taxon>
        <taxon>Poaceae</taxon>
        <taxon>PACMAD clade</taxon>
        <taxon>Arundinoideae</taxon>
        <taxon>Arundineae</taxon>
        <taxon>Arundo</taxon>
    </lineage>
</organism>
<accession>A0A0A8ZGI1</accession>
<reference evidence="1" key="1">
    <citation type="submission" date="2014-09" db="EMBL/GenBank/DDBJ databases">
        <authorList>
            <person name="Magalhaes I.L.F."/>
            <person name="Oliveira U."/>
            <person name="Santos F.R."/>
            <person name="Vidigal T.H.D.A."/>
            <person name="Brescovit A.D."/>
            <person name="Santos A.J."/>
        </authorList>
    </citation>
    <scope>NUCLEOTIDE SEQUENCE</scope>
    <source>
        <tissue evidence="1">Shoot tissue taken approximately 20 cm above the soil surface</tissue>
    </source>
</reference>
<dbReference type="EMBL" id="GBRH01263923">
    <property type="protein sequence ID" value="JAD33972.1"/>
    <property type="molecule type" value="Transcribed_RNA"/>
</dbReference>
<evidence type="ECO:0000313" key="1">
    <source>
        <dbReference type="EMBL" id="JAD33972.1"/>
    </source>
</evidence>
<dbReference type="AlphaFoldDB" id="A0A0A8ZGI1"/>
<name>A0A0A8ZGI1_ARUDO</name>
<protein>
    <submittedName>
        <fullName evidence="1">Uncharacterized protein</fullName>
    </submittedName>
</protein>
<proteinExistence type="predicted"/>
<sequence length="19" mass="2071">MRSNTSILDPTVLNQPTAL</sequence>